<dbReference type="EMBL" id="AP018732">
    <property type="protein sequence ID" value="BBE42292.1"/>
    <property type="molecule type" value="Genomic_DNA"/>
</dbReference>
<evidence type="ECO:0000256" key="4">
    <source>
        <dbReference type="ARBA" id="ARBA00022741"/>
    </source>
</evidence>
<dbReference type="Pfam" id="PF02769">
    <property type="entry name" value="AIRS_C"/>
    <property type="match status" value="1"/>
</dbReference>
<dbReference type="PANTHER" id="PTHR10520:SF12">
    <property type="entry name" value="TRIFUNCTIONAL PURINE BIOSYNTHETIC PROTEIN ADENOSINE-3"/>
    <property type="match status" value="1"/>
</dbReference>
<keyword evidence="10" id="KW-1185">Reference proteome</keyword>
<evidence type="ECO:0000256" key="6">
    <source>
        <dbReference type="SAM" id="MobiDB-lite"/>
    </source>
</evidence>
<evidence type="ECO:0000256" key="3">
    <source>
        <dbReference type="ARBA" id="ARBA00022598"/>
    </source>
</evidence>
<name>A0A4P2VG95_9ARCH</name>
<evidence type="ECO:0000256" key="1">
    <source>
        <dbReference type="ARBA" id="ARBA00004686"/>
    </source>
</evidence>
<dbReference type="GO" id="GO:0006189">
    <property type="term" value="P:'de novo' IMP biosynthetic process"/>
    <property type="evidence" value="ECO:0007669"/>
    <property type="project" value="UniProtKB-UniPathway"/>
</dbReference>
<dbReference type="KEGG" id="ccai:NAS2_0903"/>
<evidence type="ECO:0000256" key="5">
    <source>
        <dbReference type="ARBA" id="ARBA00022840"/>
    </source>
</evidence>
<feature type="domain" description="PurM-like C-terminal" evidence="8">
    <location>
        <begin position="185"/>
        <end position="373"/>
    </location>
</feature>
<feature type="domain" description="PurM-like N-terminal" evidence="7">
    <location>
        <begin position="46"/>
        <end position="168"/>
    </location>
</feature>
<dbReference type="UniPathway" id="UPA00074">
    <property type="reaction ID" value="UER00129"/>
</dbReference>
<evidence type="ECO:0000259" key="8">
    <source>
        <dbReference type="Pfam" id="PF02769"/>
    </source>
</evidence>
<dbReference type="InterPro" id="IPR036921">
    <property type="entry name" value="PurM-like_N_sf"/>
</dbReference>
<dbReference type="GO" id="GO:0005524">
    <property type="term" value="F:ATP binding"/>
    <property type="evidence" value="ECO:0007669"/>
    <property type="project" value="UniProtKB-KW"/>
</dbReference>
<dbReference type="InterPro" id="IPR010918">
    <property type="entry name" value="PurM-like_C_dom"/>
</dbReference>
<keyword evidence="4" id="KW-0547">Nucleotide-binding</keyword>
<comment type="pathway">
    <text evidence="1">Purine metabolism; IMP biosynthesis via de novo pathway; 5-amino-1-(5-phospho-D-ribosyl)imidazole from N(2)-formyl-N(1)-(5-phospho-D-ribosyl)glycinamide: step 2/2.</text>
</comment>
<dbReference type="RefSeq" id="WP_174448538.1">
    <property type="nucleotide sequence ID" value="NZ_AP018732.1"/>
</dbReference>
<dbReference type="Pfam" id="PF00586">
    <property type="entry name" value="AIRS"/>
    <property type="match status" value="1"/>
</dbReference>
<dbReference type="GO" id="GO:0046084">
    <property type="term" value="P:adenine biosynthetic process"/>
    <property type="evidence" value="ECO:0007669"/>
    <property type="project" value="TreeGrafter"/>
</dbReference>
<dbReference type="InterPro" id="IPR036676">
    <property type="entry name" value="PurM-like_C_sf"/>
</dbReference>
<dbReference type="SUPFAM" id="SSF55326">
    <property type="entry name" value="PurM N-terminal domain-like"/>
    <property type="match status" value="1"/>
</dbReference>
<evidence type="ECO:0000313" key="9">
    <source>
        <dbReference type="EMBL" id="BBE42292.1"/>
    </source>
</evidence>
<dbReference type="GO" id="GO:0005829">
    <property type="term" value="C:cytosol"/>
    <property type="evidence" value="ECO:0007669"/>
    <property type="project" value="TreeGrafter"/>
</dbReference>
<dbReference type="PANTHER" id="PTHR10520">
    <property type="entry name" value="TRIFUNCTIONAL PURINE BIOSYNTHETIC PROTEIN ADENOSINE-3-RELATED"/>
    <property type="match status" value="1"/>
</dbReference>
<dbReference type="Proteomes" id="UP000509448">
    <property type="component" value="Chromosome"/>
</dbReference>
<dbReference type="AlphaFoldDB" id="A0A4P2VG95"/>
<dbReference type="InterPro" id="IPR004733">
    <property type="entry name" value="PurM_cligase"/>
</dbReference>
<dbReference type="InterPro" id="IPR016188">
    <property type="entry name" value="PurM-like_N"/>
</dbReference>
<protein>
    <recommendedName>
        <fullName evidence="2">phosphoribosylformylglycinamidine cyclo-ligase</fullName>
        <ecNumber evidence="2">6.3.3.1</ecNumber>
    </recommendedName>
</protein>
<feature type="region of interest" description="Disordered" evidence="6">
    <location>
        <begin position="424"/>
        <end position="449"/>
    </location>
</feature>
<keyword evidence="3" id="KW-0436">Ligase</keyword>
<proteinExistence type="predicted"/>
<evidence type="ECO:0000256" key="2">
    <source>
        <dbReference type="ARBA" id="ARBA00013047"/>
    </source>
</evidence>
<dbReference type="EC" id="6.3.3.1" evidence="2"/>
<feature type="compositionally biased region" description="Low complexity" evidence="6">
    <location>
        <begin position="425"/>
        <end position="440"/>
    </location>
</feature>
<reference evidence="9 10" key="1">
    <citation type="journal article" date="2019" name="ISME J.">
        <title>Isolation and characterization of a thermophilic sulfur- and iron-reducing thaumarchaeote from a terrestrial acidic hot spring.</title>
        <authorList>
            <person name="Kato S."/>
            <person name="Itoh T."/>
            <person name="Yuki M."/>
            <person name="Nagamori M."/>
            <person name="Ohnishi M."/>
            <person name="Uematsu K."/>
            <person name="Suzuki K."/>
            <person name="Takashina T."/>
            <person name="Ohkuma M."/>
        </authorList>
    </citation>
    <scope>NUCLEOTIDE SEQUENCE [LARGE SCALE GENOMIC DNA]</scope>
    <source>
        <strain evidence="9 10">NAS-02</strain>
    </source>
</reference>
<dbReference type="Gene3D" id="3.30.1330.10">
    <property type="entry name" value="PurM-like, N-terminal domain"/>
    <property type="match status" value="1"/>
</dbReference>
<dbReference type="GO" id="GO:0004641">
    <property type="term" value="F:phosphoribosylformylglycinamidine cyclo-ligase activity"/>
    <property type="evidence" value="ECO:0007669"/>
    <property type="project" value="UniProtKB-EC"/>
</dbReference>
<evidence type="ECO:0000313" key="10">
    <source>
        <dbReference type="Proteomes" id="UP000509448"/>
    </source>
</evidence>
<dbReference type="GeneID" id="55584714"/>
<keyword evidence="5" id="KW-0067">ATP-binding</keyword>
<dbReference type="SUPFAM" id="SSF56042">
    <property type="entry name" value="PurM C-terminal domain-like"/>
    <property type="match status" value="1"/>
</dbReference>
<evidence type="ECO:0000259" key="7">
    <source>
        <dbReference type="Pfam" id="PF00586"/>
    </source>
</evidence>
<dbReference type="Gene3D" id="3.90.650.10">
    <property type="entry name" value="PurM-like C-terminal domain"/>
    <property type="match status" value="1"/>
</dbReference>
<dbReference type="GO" id="GO:0004637">
    <property type="term" value="F:phosphoribosylamine-glycine ligase activity"/>
    <property type="evidence" value="ECO:0007669"/>
    <property type="project" value="TreeGrafter"/>
</dbReference>
<organism evidence="9 10">
    <name type="scientific">Conexivisphaera calida</name>
    <dbReference type="NCBI Taxonomy" id="1874277"/>
    <lineage>
        <taxon>Archaea</taxon>
        <taxon>Nitrososphaerota</taxon>
        <taxon>Conexivisphaeria</taxon>
        <taxon>Conexivisphaerales</taxon>
        <taxon>Conexivisphaeraceae</taxon>
        <taxon>Conexivisphaera</taxon>
    </lineage>
</organism>
<accession>A0A4P2VG95</accession>
<dbReference type="OrthoDB" id="6605at2157"/>
<sequence length="449" mass="47967">MDADGGHLHYRDLGVDPGKSGIDVLSSLVRPAVRGFSDVMEDPEASGRGLVLHVDGAGSKPIVAYLHYREQGDPSWFGDLVQDILAMNVDDAAAVGARPLLFADYVVYNSLRIRDQDLLPALAGGLSRHMSTLESAMAGLGGGPALAGGETAQAPDQVGTLDVAGTVLSSVKLDDVRRLADVQVGAVVIGLRSGGRSRWERGENSGIMCNGLTLARHALLSGEYRTKYPEAYARGVRIRGKGRFRLEDAPDGLGMSVGEALSSPTRIFAPVALEAVRRCPDRTMAMAHVTGGGHTKILRMGSGVRYVLDGLPEPDPVFLLIRNEGRIGWDEMYESFNMGVGFEIVAPLECVDEILGAAELHGIGASVVGRAEAWSPGENALEISSRWTGKLAWRRSAPRGRRRGRCTRPDNVTCDAFIARRDHPACSSPSGGRRSASPGRTLSPPRICR</sequence>
<gene>
    <name evidence="9" type="ORF">NAS2_0903</name>
</gene>